<proteinExistence type="predicted"/>
<gene>
    <name evidence="2" type="ORF">Y919_10570</name>
</gene>
<dbReference type="SUPFAM" id="SSF53335">
    <property type="entry name" value="S-adenosyl-L-methionine-dependent methyltransferases"/>
    <property type="match status" value="1"/>
</dbReference>
<dbReference type="InterPro" id="IPR052514">
    <property type="entry name" value="SAM-dependent_MTase"/>
</dbReference>
<evidence type="ECO:0000313" key="2">
    <source>
        <dbReference type="EMBL" id="KGG79680.1"/>
    </source>
</evidence>
<protein>
    <recommendedName>
        <fullName evidence="1">Methyltransferase FkbM domain-containing protein</fullName>
    </recommendedName>
</protein>
<organism evidence="2 3">
    <name type="scientific">Caloranaerobacter azorensis H53214</name>
    <dbReference type="NCBI Taxonomy" id="1156417"/>
    <lineage>
        <taxon>Bacteria</taxon>
        <taxon>Bacillati</taxon>
        <taxon>Bacillota</taxon>
        <taxon>Tissierellia</taxon>
        <taxon>Tissierellales</taxon>
        <taxon>Thermohalobacteraceae</taxon>
        <taxon>Caloranaerobacter</taxon>
    </lineage>
</organism>
<dbReference type="PANTHER" id="PTHR34203">
    <property type="entry name" value="METHYLTRANSFERASE, FKBM FAMILY PROTEIN"/>
    <property type="match status" value="1"/>
</dbReference>
<dbReference type="STRING" id="1156417.Y919_10570"/>
<dbReference type="Gene3D" id="3.40.50.720">
    <property type="entry name" value="NAD(P)-binding Rossmann-like Domain"/>
    <property type="match status" value="1"/>
</dbReference>
<dbReference type="InterPro" id="IPR006342">
    <property type="entry name" value="FkbM_mtfrase"/>
</dbReference>
<dbReference type="Proteomes" id="UP000029622">
    <property type="component" value="Unassembled WGS sequence"/>
</dbReference>
<comment type="caution">
    <text evidence="2">The sequence shown here is derived from an EMBL/GenBank/DDBJ whole genome shotgun (WGS) entry which is preliminary data.</text>
</comment>
<dbReference type="AlphaFoldDB" id="A0A096BET9"/>
<evidence type="ECO:0000259" key="1">
    <source>
        <dbReference type="Pfam" id="PF05050"/>
    </source>
</evidence>
<name>A0A096BET9_9FIRM</name>
<dbReference type="Pfam" id="PF05050">
    <property type="entry name" value="Methyltransf_21"/>
    <property type="match status" value="1"/>
</dbReference>
<dbReference type="InterPro" id="IPR029063">
    <property type="entry name" value="SAM-dependent_MTases_sf"/>
</dbReference>
<reference evidence="2 3" key="1">
    <citation type="submission" date="2013-12" db="EMBL/GenBank/DDBJ databases">
        <title>Draft genome sequence of Caloranaerobacter sp. H53214.</title>
        <authorList>
            <person name="Jiang L.J."/>
            <person name="Shao Z.Z."/>
            <person name="Long M.N."/>
        </authorList>
    </citation>
    <scope>NUCLEOTIDE SEQUENCE [LARGE SCALE GENOMIC DNA]</scope>
    <source>
        <strain evidence="2 3">H53214</strain>
    </source>
</reference>
<dbReference type="NCBIfam" id="TIGR01444">
    <property type="entry name" value="fkbM_fam"/>
    <property type="match status" value="1"/>
</dbReference>
<dbReference type="Gene3D" id="3.40.50.150">
    <property type="entry name" value="Vaccinia Virus protein VP39"/>
    <property type="match status" value="1"/>
</dbReference>
<evidence type="ECO:0000313" key="3">
    <source>
        <dbReference type="Proteomes" id="UP000029622"/>
    </source>
</evidence>
<dbReference type="PANTHER" id="PTHR34203:SF15">
    <property type="entry name" value="SLL1173 PROTEIN"/>
    <property type="match status" value="1"/>
</dbReference>
<dbReference type="RefSeq" id="WP_035164583.1">
    <property type="nucleotide sequence ID" value="NZ_AZTB01000067.1"/>
</dbReference>
<accession>A0A096BET9</accession>
<feature type="domain" description="Methyltransferase FkbM" evidence="1">
    <location>
        <begin position="214"/>
        <end position="361"/>
    </location>
</feature>
<dbReference type="EMBL" id="AZTB01000067">
    <property type="protein sequence ID" value="KGG79680.1"/>
    <property type="molecule type" value="Genomic_DNA"/>
</dbReference>
<sequence length="389" mass="44704">MVEHGMDNVSEFRSNLIKNDLYNESAKKYVDKIKNTGNIVIWGCASAGQYVYEFLKKFGVVAKIKHFADNDKKKWGTKMNGLFVLSPEEVVKKYNDKSISNIIVASQHLSDIRKQLLSLGIEDHAIDVRGFSLAKDYLDFRNESPFKIINSYIEQYEKVYSYLSDEHSKKVYLGILNSKISLDNKYMKGIASPAKEQYFDKELIKIREEEVFCDCGSFNGDTLETFISLSGGRYKKYIAIEADKEIYDELNKKVIAKGISKNVQTYNVACWNEKTILKFQPLQYSGHITENGEVSVCADTLDNILQNEEVTFLKMDIEGAEERALKGASAVIKKYKPILAICIYHSLEDYYKIPLLIKEMNDEYSLFIRNYTDMLDVETVCYAIPKDRL</sequence>